<dbReference type="Gene3D" id="1.10.357.10">
    <property type="entry name" value="Tetracycline Repressor, domain 2"/>
    <property type="match status" value="1"/>
</dbReference>
<keyword evidence="1" id="KW-0678">Repressor</keyword>
<evidence type="ECO:0000256" key="2">
    <source>
        <dbReference type="ARBA" id="ARBA00023015"/>
    </source>
</evidence>
<evidence type="ECO:0000256" key="5">
    <source>
        <dbReference type="PROSITE-ProRule" id="PRU00335"/>
    </source>
</evidence>
<feature type="DNA-binding region" description="H-T-H motif" evidence="5">
    <location>
        <begin position="33"/>
        <end position="52"/>
    </location>
</feature>
<dbReference type="PRINTS" id="PR00455">
    <property type="entry name" value="HTHTETR"/>
</dbReference>
<evidence type="ECO:0000313" key="8">
    <source>
        <dbReference type="Proteomes" id="UP000830925"/>
    </source>
</evidence>
<dbReference type="SUPFAM" id="SSF46689">
    <property type="entry name" value="Homeodomain-like"/>
    <property type="match status" value="1"/>
</dbReference>
<dbReference type="Pfam" id="PF14246">
    <property type="entry name" value="TetR_C_7"/>
    <property type="match status" value="1"/>
</dbReference>
<gene>
    <name evidence="7" type="ORF">MXF72_04945</name>
</gene>
<dbReference type="AlphaFoldDB" id="A0AAE9H9Y4"/>
<dbReference type="PROSITE" id="PS01081">
    <property type="entry name" value="HTH_TETR_1"/>
    <property type="match status" value="1"/>
</dbReference>
<dbReference type="SUPFAM" id="SSF48498">
    <property type="entry name" value="Tetracyclin repressor-like, C-terminal domain"/>
    <property type="match status" value="1"/>
</dbReference>
<name>A0AAE9H9Y4_ALCFA</name>
<dbReference type="InterPro" id="IPR009057">
    <property type="entry name" value="Homeodomain-like_sf"/>
</dbReference>
<dbReference type="GO" id="GO:0000976">
    <property type="term" value="F:transcription cis-regulatory region binding"/>
    <property type="evidence" value="ECO:0007669"/>
    <property type="project" value="TreeGrafter"/>
</dbReference>
<evidence type="ECO:0000256" key="3">
    <source>
        <dbReference type="ARBA" id="ARBA00023125"/>
    </source>
</evidence>
<organism evidence="7 8">
    <name type="scientific">Alcaligenes faecalis</name>
    <dbReference type="NCBI Taxonomy" id="511"/>
    <lineage>
        <taxon>Bacteria</taxon>
        <taxon>Pseudomonadati</taxon>
        <taxon>Pseudomonadota</taxon>
        <taxon>Betaproteobacteria</taxon>
        <taxon>Burkholderiales</taxon>
        <taxon>Alcaligenaceae</taxon>
        <taxon>Alcaligenes</taxon>
    </lineage>
</organism>
<dbReference type="PROSITE" id="PS50977">
    <property type="entry name" value="HTH_TETR_2"/>
    <property type="match status" value="1"/>
</dbReference>
<evidence type="ECO:0000313" key="7">
    <source>
        <dbReference type="EMBL" id="UPL22432.1"/>
    </source>
</evidence>
<dbReference type="PANTHER" id="PTHR30055">
    <property type="entry name" value="HTH-TYPE TRANSCRIPTIONAL REGULATOR RUTR"/>
    <property type="match status" value="1"/>
</dbReference>
<evidence type="ECO:0000259" key="6">
    <source>
        <dbReference type="PROSITE" id="PS50977"/>
    </source>
</evidence>
<dbReference type="EMBL" id="CP095873">
    <property type="protein sequence ID" value="UPL22432.1"/>
    <property type="molecule type" value="Genomic_DNA"/>
</dbReference>
<dbReference type="InterPro" id="IPR023772">
    <property type="entry name" value="DNA-bd_HTH_TetR-type_CS"/>
</dbReference>
<accession>A0AAE9H9Y4</accession>
<feature type="domain" description="HTH tetR-type" evidence="6">
    <location>
        <begin position="10"/>
        <end position="70"/>
    </location>
</feature>
<dbReference type="RefSeq" id="WP_247966552.1">
    <property type="nucleotide sequence ID" value="NZ_CP095873.1"/>
</dbReference>
<keyword evidence="3 5" id="KW-0238">DNA-binding</keyword>
<dbReference type="InterPro" id="IPR050109">
    <property type="entry name" value="HTH-type_TetR-like_transc_reg"/>
</dbReference>
<reference evidence="7" key="1">
    <citation type="submission" date="2022-04" db="EMBL/GenBank/DDBJ databases">
        <title>Genomic mining of Alcaligenes faecalis D334 producing ectoin and derivatives.</title>
        <authorList>
            <person name="Doan V.T."/>
            <person name="Quach N.T."/>
            <person name="Vu T.-H.-N."/>
            <person name="Phi Q.-T."/>
        </authorList>
    </citation>
    <scope>NUCLEOTIDE SEQUENCE</scope>
    <source>
        <strain evidence="7">D334</strain>
    </source>
</reference>
<sequence length="215" mass="22984">MSASIATDKNDKETIVLNAAISVFLAHGFSAATTDMVQREAGVSKATMYAFFPNKEALFEAALKRQCAKLTNLIQTMEVASGDVRKMLTQIGTSYLRSVLEPDGLALYRVAVSEAPRFPDLGRLFYLAGPKTVTSLIASRLSAASQAGEIDVQAIGVEAAAALFISMVRCEAQLECLTHPGSRPSDAQIDTWVHIAVTTFLAAYGLSGTDLYSLV</sequence>
<dbReference type="Gene3D" id="1.10.10.60">
    <property type="entry name" value="Homeodomain-like"/>
    <property type="match status" value="1"/>
</dbReference>
<dbReference type="Proteomes" id="UP000830925">
    <property type="component" value="Chromosome"/>
</dbReference>
<dbReference type="InterPro" id="IPR036271">
    <property type="entry name" value="Tet_transcr_reg_TetR-rel_C_sf"/>
</dbReference>
<dbReference type="InterPro" id="IPR001647">
    <property type="entry name" value="HTH_TetR"/>
</dbReference>
<protein>
    <submittedName>
        <fullName evidence="7">TetR/AcrR family transcriptional regulator</fullName>
    </submittedName>
</protein>
<evidence type="ECO:0000256" key="4">
    <source>
        <dbReference type="ARBA" id="ARBA00023163"/>
    </source>
</evidence>
<proteinExistence type="predicted"/>
<dbReference type="InterPro" id="IPR039536">
    <property type="entry name" value="TetR_C_Proteobacteria"/>
</dbReference>
<keyword evidence="2" id="KW-0805">Transcription regulation</keyword>
<dbReference type="GO" id="GO:0003700">
    <property type="term" value="F:DNA-binding transcription factor activity"/>
    <property type="evidence" value="ECO:0007669"/>
    <property type="project" value="TreeGrafter"/>
</dbReference>
<dbReference type="PANTHER" id="PTHR30055:SF234">
    <property type="entry name" value="HTH-TYPE TRANSCRIPTIONAL REGULATOR BETI"/>
    <property type="match status" value="1"/>
</dbReference>
<evidence type="ECO:0000256" key="1">
    <source>
        <dbReference type="ARBA" id="ARBA00022491"/>
    </source>
</evidence>
<dbReference type="Pfam" id="PF00440">
    <property type="entry name" value="TetR_N"/>
    <property type="match status" value="1"/>
</dbReference>
<keyword evidence="4" id="KW-0804">Transcription</keyword>